<feature type="transmembrane region" description="Helical" evidence="1">
    <location>
        <begin position="97"/>
        <end position="124"/>
    </location>
</feature>
<feature type="transmembrane region" description="Helical" evidence="1">
    <location>
        <begin position="69"/>
        <end position="91"/>
    </location>
</feature>
<keyword evidence="1" id="KW-0472">Membrane</keyword>
<accession>A0A7S4KIJ6</accession>
<keyword evidence="1" id="KW-1133">Transmembrane helix</keyword>
<protein>
    <submittedName>
        <fullName evidence="2">Uncharacterized protein</fullName>
    </submittedName>
</protein>
<sequence length="173" mass="19067">MAVGGGEEAPSGKYRRQPAKRRYPYIPSEHPSHSLRGHISQQEHEAFVQALNTRLDEEQVNATRTQRRCIVGGSFLIVVWLVCAIGTMALLQRVPEFWVLAGGLLLLAAIGAAAGAAIATAAAAHGAVPRKVIRYSAKLNEEMFEGRPVKYKLTFLKKEFTWILEVVDNVQES</sequence>
<dbReference type="EMBL" id="HBKR01010980">
    <property type="protein sequence ID" value="CAE2296228.1"/>
    <property type="molecule type" value="Transcribed_RNA"/>
</dbReference>
<dbReference type="AlphaFoldDB" id="A0A7S4KIJ6"/>
<keyword evidence="1" id="KW-0812">Transmembrane</keyword>
<gene>
    <name evidence="2" type="ORF">NAES01612_LOCUS7310</name>
</gene>
<reference evidence="2" key="1">
    <citation type="submission" date="2021-01" db="EMBL/GenBank/DDBJ databases">
        <authorList>
            <person name="Corre E."/>
            <person name="Pelletier E."/>
            <person name="Niang G."/>
            <person name="Scheremetjew M."/>
            <person name="Finn R."/>
            <person name="Kale V."/>
            <person name="Holt S."/>
            <person name="Cochrane G."/>
            <person name="Meng A."/>
            <person name="Brown T."/>
            <person name="Cohen L."/>
        </authorList>
    </citation>
    <scope>NUCLEOTIDE SEQUENCE</scope>
    <source>
        <strain evidence="2">SoJaBio B1-5/56/2</strain>
    </source>
</reference>
<proteinExistence type="predicted"/>
<evidence type="ECO:0000256" key="1">
    <source>
        <dbReference type="SAM" id="Phobius"/>
    </source>
</evidence>
<name>A0A7S4KIJ6_9EUKA</name>
<organism evidence="2">
    <name type="scientific">Paramoeba aestuarina</name>
    <dbReference type="NCBI Taxonomy" id="180227"/>
    <lineage>
        <taxon>Eukaryota</taxon>
        <taxon>Amoebozoa</taxon>
        <taxon>Discosea</taxon>
        <taxon>Flabellinia</taxon>
        <taxon>Dactylopodida</taxon>
        <taxon>Paramoebidae</taxon>
        <taxon>Paramoeba</taxon>
    </lineage>
</organism>
<evidence type="ECO:0000313" key="2">
    <source>
        <dbReference type="EMBL" id="CAE2296228.1"/>
    </source>
</evidence>